<name>A0A382XG21_9ZZZZ</name>
<dbReference type="AlphaFoldDB" id="A0A382XG21"/>
<evidence type="ECO:0000313" key="1">
    <source>
        <dbReference type="EMBL" id="SVD70012.1"/>
    </source>
</evidence>
<organism evidence="1">
    <name type="scientific">marine metagenome</name>
    <dbReference type="NCBI Taxonomy" id="408172"/>
    <lineage>
        <taxon>unclassified sequences</taxon>
        <taxon>metagenomes</taxon>
        <taxon>ecological metagenomes</taxon>
    </lineage>
</organism>
<sequence length="33" mass="4019">MNGEMLLNHENNIIDLLKLNRKEMIQYRSDIQM</sequence>
<reference evidence="1" key="1">
    <citation type="submission" date="2018-05" db="EMBL/GenBank/DDBJ databases">
        <authorList>
            <person name="Lanie J.A."/>
            <person name="Ng W.-L."/>
            <person name="Kazmierczak K.M."/>
            <person name="Andrzejewski T.M."/>
            <person name="Davidsen T.M."/>
            <person name="Wayne K.J."/>
            <person name="Tettelin H."/>
            <person name="Glass J.I."/>
            <person name="Rusch D."/>
            <person name="Podicherti R."/>
            <person name="Tsui H.-C.T."/>
            <person name="Winkler M.E."/>
        </authorList>
    </citation>
    <scope>NUCLEOTIDE SEQUENCE</scope>
</reference>
<gene>
    <name evidence="1" type="ORF">METZ01_LOCUS422866</name>
</gene>
<feature type="non-terminal residue" evidence="1">
    <location>
        <position position="33"/>
    </location>
</feature>
<accession>A0A382XG21</accession>
<protein>
    <submittedName>
        <fullName evidence="1">Uncharacterized protein</fullName>
    </submittedName>
</protein>
<proteinExistence type="predicted"/>
<dbReference type="EMBL" id="UINC01167476">
    <property type="protein sequence ID" value="SVD70012.1"/>
    <property type="molecule type" value="Genomic_DNA"/>
</dbReference>